<evidence type="ECO:0000259" key="1">
    <source>
        <dbReference type="Pfam" id="PF01261"/>
    </source>
</evidence>
<evidence type="ECO:0000313" key="2">
    <source>
        <dbReference type="EMBL" id="GGH39426.1"/>
    </source>
</evidence>
<dbReference type="InterPro" id="IPR050312">
    <property type="entry name" value="IolE/XylAMocC-like"/>
</dbReference>
<dbReference type="Gene3D" id="3.20.20.150">
    <property type="entry name" value="Divalent-metal-dependent TIM barrel enzymes"/>
    <property type="match status" value="1"/>
</dbReference>
<sequence>MNESNQVYLKQITELENITLNRCCIHTITTKPWGLSEAVENYAAAGVKGISIWQNAIEGIGPHRAGEIIRGAGLEIVSYVRGGFFPHTSSAGRAQAIDHNRKLLEEAAALSAPMIVLVCGASPDQSLETSRDQIREGIAAILPLAEKLGVKLAIEPLHPMYAADRSAINTMAQANDMAEYFKSPFVGVAVDVYHLWWDADLEKEIARCGANGNLLAYHVCDWKVNTLDLLNDRGLMGEGCIDLKKIRGWVEATGFNGFCEVEIFSNIHWAKDQHLFLSEITEAFLKTV</sequence>
<organism evidence="2 3">
    <name type="scientific">Dyadobacter endophyticus</name>
    <dbReference type="NCBI Taxonomy" id="1749036"/>
    <lineage>
        <taxon>Bacteria</taxon>
        <taxon>Pseudomonadati</taxon>
        <taxon>Bacteroidota</taxon>
        <taxon>Cytophagia</taxon>
        <taxon>Cytophagales</taxon>
        <taxon>Spirosomataceae</taxon>
        <taxon>Dyadobacter</taxon>
    </lineage>
</organism>
<dbReference type="SUPFAM" id="SSF51658">
    <property type="entry name" value="Xylose isomerase-like"/>
    <property type="match status" value="1"/>
</dbReference>
<feature type="domain" description="Xylose isomerase-like TIM barrel" evidence="1">
    <location>
        <begin position="40"/>
        <end position="278"/>
    </location>
</feature>
<dbReference type="EMBL" id="BMIA01000002">
    <property type="protein sequence ID" value="GGH39426.1"/>
    <property type="molecule type" value="Genomic_DNA"/>
</dbReference>
<accession>A0ABQ1YUM7</accession>
<reference evidence="3" key="1">
    <citation type="journal article" date="2019" name="Int. J. Syst. Evol. Microbiol.">
        <title>The Global Catalogue of Microorganisms (GCM) 10K type strain sequencing project: providing services to taxonomists for standard genome sequencing and annotation.</title>
        <authorList>
            <consortium name="The Broad Institute Genomics Platform"/>
            <consortium name="The Broad Institute Genome Sequencing Center for Infectious Disease"/>
            <person name="Wu L."/>
            <person name="Ma J."/>
        </authorList>
    </citation>
    <scope>NUCLEOTIDE SEQUENCE [LARGE SCALE GENOMIC DNA]</scope>
    <source>
        <strain evidence="3">CGMCC 1.15288</strain>
    </source>
</reference>
<name>A0ABQ1YUM7_9BACT</name>
<evidence type="ECO:0000313" key="3">
    <source>
        <dbReference type="Proteomes" id="UP000600214"/>
    </source>
</evidence>
<dbReference type="Proteomes" id="UP000600214">
    <property type="component" value="Unassembled WGS sequence"/>
</dbReference>
<protein>
    <submittedName>
        <fullName evidence="2">Xylose isomerase</fullName>
    </submittedName>
</protein>
<keyword evidence="2" id="KW-0413">Isomerase</keyword>
<dbReference type="PANTHER" id="PTHR12110:SF52">
    <property type="entry name" value="XYLOSE ISOMERASE"/>
    <property type="match status" value="1"/>
</dbReference>
<keyword evidence="3" id="KW-1185">Reference proteome</keyword>
<proteinExistence type="predicted"/>
<comment type="caution">
    <text evidence="2">The sequence shown here is derived from an EMBL/GenBank/DDBJ whole genome shotgun (WGS) entry which is preliminary data.</text>
</comment>
<gene>
    <name evidence="2" type="ORF">GCM10007423_33820</name>
</gene>
<dbReference type="PANTHER" id="PTHR12110">
    <property type="entry name" value="HYDROXYPYRUVATE ISOMERASE"/>
    <property type="match status" value="1"/>
</dbReference>
<dbReference type="InterPro" id="IPR013022">
    <property type="entry name" value="Xyl_isomerase-like_TIM-brl"/>
</dbReference>
<dbReference type="GO" id="GO:0016853">
    <property type="term" value="F:isomerase activity"/>
    <property type="evidence" value="ECO:0007669"/>
    <property type="project" value="UniProtKB-KW"/>
</dbReference>
<dbReference type="Pfam" id="PF01261">
    <property type="entry name" value="AP_endonuc_2"/>
    <property type="match status" value="1"/>
</dbReference>
<dbReference type="InterPro" id="IPR036237">
    <property type="entry name" value="Xyl_isomerase-like_sf"/>
</dbReference>